<keyword evidence="3" id="KW-1185">Reference proteome</keyword>
<dbReference type="PANTHER" id="PTHR32251:SF23">
    <property type="entry name" value="3-OXO-5-ALPHA-STEROID 4-DEHYDROGENASE (DUF1295)"/>
    <property type="match status" value="1"/>
</dbReference>
<reference evidence="2 3" key="1">
    <citation type="submission" date="2024-02" db="EMBL/GenBank/DDBJ databases">
        <title>De novo assembly and annotation of 12 fungi associated with fruit tree decline syndrome in Ontario, Canada.</title>
        <authorList>
            <person name="Sulman M."/>
            <person name="Ellouze W."/>
            <person name="Ilyukhin E."/>
        </authorList>
    </citation>
    <scope>NUCLEOTIDE SEQUENCE [LARGE SCALE GENOMIC DNA]</scope>
    <source>
        <strain evidence="2 3">M169</strain>
    </source>
</reference>
<proteinExistence type="predicted"/>
<accession>A0ABR1PH93</accession>
<dbReference type="InterPro" id="IPR010721">
    <property type="entry name" value="UstE-like"/>
</dbReference>
<protein>
    <recommendedName>
        <fullName evidence="4">DUF1295 domain-containing protein</fullName>
    </recommendedName>
</protein>
<gene>
    <name evidence="2" type="ORF">SLS63_003162</name>
</gene>
<evidence type="ECO:0000256" key="1">
    <source>
        <dbReference type="SAM" id="Phobius"/>
    </source>
</evidence>
<evidence type="ECO:0000313" key="3">
    <source>
        <dbReference type="Proteomes" id="UP001430848"/>
    </source>
</evidence>
<feature type="transmembrane region" description="Helical" evidence="1">
    <location>
        <begin position="110"/>
        <end position="134"/>
    </location>
</feature>
<dbReference type="EMBL" id="JAKNSF020000009">
    <property type="protein sequence ID" value="KAK7736813.1"/>
    <property type="molecule type" value="Genomic_DNA"/>
</dbReference>
<comment type="caution">
    <text evidence="2">The sequence shown here is derived from an EMBL/GenBank/DDBJ whole genome shotgun (WGS) entry which is preliminary data.</text>
</comment>
<keyword evidence="1" id="KW-0472">Membrane</keyword>
<sequence>MAVPALLSFQDTIDWSKTVEPYIPQLYELPSKLLDVLQSRQNIVDLYLQTNPLISGLGISILLGAVFLVVAEINKNYSQIRLTFNYWRKGGYQIGSEDYRWEIIQSKVPWWAFTLLNITFISFIQSVLLFSLAAPTYPILLSIQFQPDLTWSDIIFTIFQVGLVTTEWFADQQQWDFQNAKKEYQATGKVPQGFAEDDLKRGFITSGLWAWSRHPNFAVEQSTWLTLGVWSLVAAEVPYAWTLIPGFSLVSLFQGSTWLTELITAGKYPAYKDYQRQVGMFAPNILGFGPYRPPQPQTKALKEKKKK</sequence>
<keyword evidence="1" id="KW-0812">Transmembrane</keyword>
<keyword evidence="1" id="KW-1133">Transmembrane helix</keyword>
<evidence type="ECO:0000313" key="2">
    <source>
        <dbReference type="EMBL" id="KAK7736813.1"/>
    </source>
</evidence>
<organism evidence="2 3">
    <name type="scientific">Diaporthe eres</name>
    <name type="common">Phomopsis oblonga</name>
    <dbReference type="NCBI Taxonomy" id="83184"/>
    <lineage>
        <taxon>Eukaryota</taxon>
        <taxon>Fungi</taxon>
        <taxon>Dikarya</taxon>
        <taxon>Ascomycota</taxon>
        <taxon>Pezizomycotina</taxon>
        <taxon>Sordariomycetes</taxon>
        <taxon>Sordariomycetidae</taxon>
        <taxon>Diaporthales</taxon>
        <taxon>Diaporthaceae</taxon>
        <taxon>Diaporthe</taxon>
        <taxon>Diaporthe eres species complex</taxon>
    </lineage>
</organism>
<dbReference type="PANTHER" id="PTHR32251">
    <property type="entry name" value="3-OXO-5-ALPHA-STEROID 4-DEHYDROGENASE"/>
    <property type="match status" value="1"/>
</dbReference>
<evidence type="ECO:0008006" key="4">
    <source>
        <dbReference type="Google" id="ProtNLM"/>
    </source>
</evidence>
<dbReference type="Pfam" id="PF06966">
    <property type="entry name" value="DUF1295"/>
    <property type="match status" value="1"/>
</dbReference>
<dbReference type="Gene3D" id="1.20.120.1630">
    <property type="match status" value="1"/>
</dbReference>
<feature type="transmembrane region" description="Helical" evidence="1">
    <location>
        <begin position="53"/>
        <end position="71"/>
    </location>
</feature>
<name>A0ABR1PH93_DIAER</name>
<dbReference type="Proteomes" id="UP001430848">
    <property type="component" value="Unassembled WGS sequence"/>
</dbReference>